<name>A0A447T4L9_CHRVL</name>
<evidence type="ECO:0000256" key="1">
    <source>
        <dbReference type="SAM" id="Phobius"/>
    </source>
</evidence>
<sequence>MFFSATSQFSVSTPISRWVTMDFLWVCTYSIGSSIVMMWSWLLLLRQSTSAASEVDLPEPVPPTKITRPRLISAMSFSTSGRLSWSKVGSRC</sequence>
<dbReference type="Proteomes" id="UP000275777">
    <property type="component" value="Chromosome"/>
</dbReference>
<accession>A0A447T4L9</accession>
<keyword evidence="1" id="KW-1133">Transmembrane helix</keyword>
<keyword evidence="1" id="KW-0472">Membrane</keyword>
<dbReference type="EMBL" id="LR134182">
    <property type="protein sequence ID" value="VEB39847.1"/>
    <property type="molecule type" value="Genomic_DNA"/>
</dbReference>
<organism evidence="2 3">
    <name type="scientific">Chromobacterium violaceum</name>
    <dbReference type="NCBI Taxonomy" id="536"/>
    <lineage>
        <taxon>Bacteria</taxon>
        <taxon>Pseudomonadati</taxon>
        <taxon>Pseudomonadota</taxon>
        <taxon>Betaproteobacteria</taxon>
        <taxon>Neisseriales</taxon>
        <taxon>Chromobacteriaceae</taxon>
        <taxon>Chromobacterium</taxon>
    </lineage>
</organism>
<proteinExistence type="predicted"/>
<reference evidence="2 3" key="1">
    <citation type="submission" date="2018-12" db="EMBL/GenBank/DDBJ databases">
        <authorList>
            <consortium name="Pathogen Informatics"/>
        </authorList>
    </citation>
    <scope>NUCLEOTIDE SEQUENCE [LARGE SCALE GENOMIC DNA]</scope>
    <source>
        <strain evidence="2 3">NCTC9695</strain>
    </source>
</reference>
<feature type="transmembrane region" description="Helical" evidence="1">
    <location>
        <begin position="23"/>
        <end position="44"/>
    </location>
</feature>
<gene>
    <name evidence="2" type="ORF">NCTC9695_00232</name>
</gene>
<protein>
    <submittedName>
        <fullName evidence="2">Uncharacterized protein</fullName>
    </submittedName>
</protein>
<evidence type="ECO:0000313" key="3">
    <source>
        <dbReference type="Proteomes" id="UP000275777"/>
    </source>
</evidence>
<keyword evidence="1" id="KW-0812">Transmembrane</keyword>
<evidence type="ECO:0000313" key="2">
    <source>
        <dbReference type="EMBL" id="VEB39847.1"/>
    </source>
</evidence>
<dbReference type="AlphaFoldDB" id="A0A447T4L9"/>